<dbReference type="STRING" id="525909.Afer_1112"/>
<dbReference type="Proteomes" id="UP000000771">
    <property type="component" value="Chromosome"/>
</dbReference>
<evidence type="ECO:0000313" key="1">
    <source>
        <dbReference type="EMBL" id="ACU54045.1"/>
    </source>
</evidence>
<name>C7LZ87_ACIFD</name>
<protein>
    <submittedName>
        <fullName evidence="1">Uncharacterized protein</fullName>
    </submittedName>
</protein>
<dbReference type="KEGG" id="afo:Afer_1112"/>
<dbReference type="eggNOG" id="ENOG5031DGR">
    <property type="taxonomic scope" value="Bacteria"/>
</dbReference>
<dbReference type="AlphaFoldDB" id="C7LZ87"/>
<gene>
    <name evidence="1" type="ordered locus">Afer_1112</name>
</gene>
<dbReference type="RefSeq" id="WP_015798531.1">
    <property type="nucleotide sequence ID" value="NC_013124.1"/>
</dbReference>
<accession>C7LZ87</accession>
<evidence type="ECO:0000313" key="2">
    <source>
        <dbReference type="Proteomes" id="UP000000771"/>
    </source>
</evidence>
<dbReference type="HOGENOM" id="CLU_2875428_0_0_11"/>
<sequence length="63" mass="7170">MAEAHELASIASTYEELARRIEAIERSLLADHRDGPAQSLRAAWALNRALLRELDEARRRLES</sequence>
<dbReference type="EMBL" id="CP001631">
    <property type="protein sequence ID" value="ACU54045.1"/>
    <property type="molecule type" value="Genomic_DNA"/>
</dbReference>
<proteinExistence type="predicted"/>
<reference evidence="1 2" key="1">
    <citation type="journal article" date="2009" name="Stand. Genomic Sci.">
        <title>Complete genome sequence of Acidimicrobium ferrooxidans type strain (ICP).</title>
        <authorList>
            <person name="Clum A."/>
            <person name="Nolan M."/>
            <person name="Lang E."/>
            <person name="Glavina Del Rio T."/>
            <person name="Tice H."/>
            <person name="Copeland A."/>
            <person name="Cheng J.F."/>
            <person name="Lucas S."/>
            <person name="Chen F."/>
            <person name="Bruce D."/>
            <person name="Goodwin L."/>
            <person name="Pitluck S."/>
            <person name="Ivanova N."/>
            <person name="Mavrommatis K."/>
            <person name="Mikhailova N."/>
            <person name="Pati A."/>
            <person name="Chen A."/>
            <person name="Palaniappan K."/>
            <person name="Goker M."/>
            <person name="Spring S."/>
            <person name="Land M."/>
            <person name="Hauser L."/>
            <person name="Chang Y.J."/>
            <person name="Jeffries C.C."/>
            <person name="Chain P."/>
            <person name="Bristow J."/>
            <person name="Eisen J.A."/>
            <person name="Markowitz V."/>
            <person name="Hugenholtz P."/>
            <person name="Kyrpides N.C."/>
            <person name="Klenk H.P."/>
            <person name="Lapidus A."/>
        </authorList>
    </citation>
    <scope>NUCLEOTIDE SEQUENCE [LARGE SCALE GENOMIC DNA]</scope>
    <source>
        <strain evidence="2">DSM 10331 / JCM 15462 / NBRC 103882 / ICP</strain>
    </source>
</reference>
<keyword evidence="2" id="KW-1185">Reference proteome</keyword>
<organism evidence="1 2">
    <name type="scientific">Acidimicrobium ferrooxidans (strain DSM 10331 / JCM 15462 / NBRC 103882 / ICP)</name>
    <dbReference type="NCBI Taxonomy" id="525909"/>
    <lineage>
        <taxon>Bacteria</taxon>
        <taxon>Bacillati</taxon>
        <taxon>Actinomycetota</taxon>
        <taxon>Acidimicrobiia</taxon>
        <taxon>Acidimicrobiales</taxon>
        <taxon>Acidimicrobiaceae</taxon>
        <taxon>Acidimicrobium</taxon>
    </lineage>
</organism>